<dbReference type="GO" id="GO:0047804">
    <property type="term" value="F:cysteine-S-conjugate beta-lyase activity"/>
    <property type="evidence" value="ECO:0007669"/>
    <property type="project" value="InterPro"/>
</dbReference>
<dbReference type="InterPro" id="IPR015422">
    <property type="entry name" value="PyrdxlP-dep_Trfase_small"/>
</dbReference>
<dbReference type="InterPro" id="IPR015421">
    <property type="entry name" value="PyrdxlP-dep_Trfase_major"/>
</dbReference>
<accession>Q3JRT5</accession>
<evidence type="ECO:0000256" key="2">
    <source>
        <dbReference type="ARBA" id="ARBA00009077"/>
    </source>
</evidence>
<comment type="cofactor">
    <cofactor evidence="1 7">
        <name>pyridoxal 5'-phosphate</name>
        <dbReference type="ChEBI" id="CHEBI:597326"/>
    </cofactor>
</comment>
<gene>
    <name evidence="8" type="primary">metC</name>
    <name evidence="8" type="ordered locus">BURPS1710b_2323</name>
</gene>
<dbReference type="Pfam" id="PF01053">
    <property type="entry name" value="Cys_Met_Meta_PP"/>
    <property type="match status" value="1"/>
</dbReference>
<dbReference type="PANTHER" id="PTHR43500">
    <property type="entry name" value="CYSTATHIONINE BETA-LYASE-RELATED"/>
    <property type="match status" value="1"/>
</dbReference>
<name>Q3JRT5_BURP1</name>
<evidence type="ECO:0000313" key="8">
    <source>
        <dbReference type="EMBL" id="ABA49269.1"/>
    </source>
</evidence>
<dbReference type="KEGG" id="bpm:BURPS1710b_2323"/>
<reference evidence="8 9" key="1">
    <citation type="submission" date="2005-09" db="EMBL/GenBank/DDBJ databases">
        <authorList>
            <person name="Woods D.E."/>
            <person name="Nierman W.C."/>
        </authorList>
    </citation>
    <scope>NUCLEOTIDE SEQUENCE [LARGE SCALE GENOMIC DNA]</scope>
    <source>
        <strain evidence="8 9">1710b</strain>
    </source>
</reference>
<dbReference type="EMBL" id="CP000124">
    <property type="protein sequence ID" value="ABA49269.1"/>
    <property type="molecule type" value="Genomic_DNA"/>
</dbReference>
<dbReference type="SUPFAM" id="SSF53383">
    <property type="entry name" value="PLP-dependent transferases"/>
    <property type="match status" value="1"/>
</dbReference>
<evidence type="ECO:0000256" key="4">
    <source>
        <dbReference type="ARBA" id="ARBA00023239"/>
    </source>
</evidence>
<proteinExistence type="inferred from homology"/>
<feature type="modified residue" description="N6-(pyridoxal phosphate)lysine" evidence="6">
    <location>
        <position position="286"/>
    </location>
</feature>
<dbReference type="Gene3D" id="3.40.640.10">
    <property type="entry name" value="Type I PLP-dependent aspartate aminotransferase-like (Major domain)"/>
    <property type="match status" value="1"/>
</dbReference>
<evidence type="ECO:0000256" key="1">
    <source>
        <dbReference type="ARBA" id="ARBA00001933"/>
    </source>
</evidence>
<keyword evidence="3 6" id="KW-0663">Pyridoxal phosphate</keyword>
<evidence type="ECO:0000256" key="6">
    <source>
        <dbReference type="PIRSR" id="PIRSR001434-2"/>
    </source>
</evidence>
<dbReference type="GO" id="GO:0019346">
    <property type="term" value="P:transsulfuration"/>
    <property type="evidence" value="ECO:0007669"/>
    <property type="project" value="InterPro"/>
</dbReference>
<dbReference type="GO" id="GO:0019450">
    <property type="term" value="P:L-cysteine catabolic process to pyruvate"/>
    <property type="evidence" value="ECO:0007669"/>
    <property type="project" value="TreeGrafter"/>
</dbReference>
<evidence type="ECO:0000256" key="7">
    <source>
        <dbReference type="RuleBase" id="RU362118"/>
    </source>
</evidence>
<dbReference type="HOGENOM" id="CLU_018986_5_1_4"/>
<dbReference type="InterPro" id="IPR000277">
    <property type="entry name" value="Cys/Met-Metab_PyrdxlP-dep_enz"/>
</dbReference>
<comment type="catalytic activity">
    <reaction evidence="5">
        <text>L,L-cystathionine + H2O = L-homocysteine + pyruvate + NH4(+)</text>
        <dbReference type="Rhea" id="RHEA:13965"/>
        <dbReference type="ChEBI" id="CHEBI:15361"/>
        <dbReference type="ChEBI" id="CHEBI:15377"/>
        <dbReference type="ChEBI" id="CHEBI:28938"/>
        <dbReference type="ChEBI" id="CHEBI:58161"/>
        <dbReference type="ChEBI" id="CHEBI:58199"/>
    </reaction>
</comment>
<protein>
    <submittedName>
        <fullName evidence="8">Cystathionine beta-lyase</fullName>
        <ecNumber evidence="8">4.4.1.8</ecNumber>
    </submittedName>
</protein>
<evidence type="ECO:0000313" key="9">
    <source>
        <dbReference type="Proteomes" id="UP000002700"/>
    </source>
</evidence>
<comment type="similarity">
    <text evidence="2 7">Belongs to the trans-sulfuration enzymes family.</text>
</comment>
<dbReference type="Gene3D" id="3.90.1150.10">
    <property type="entry name" value="Aspartate Aminotransferase, domain 1"/>
    <property type="match status" value="1"/>
</dbReference>
<dbReference type="Proteomes" id="UP000002700">
    <property type="component" value="Chromosome I"/>
</dbReference>
<dbReference type="GO" id="GO:0030170">
    <property type="term" value="F:pyridoxal phosphate binding"/>
    <property type="evidence" value="ECO:0007669"/>
    <property type="project" value="InterPro"/>
</dbReference>
<dbReference type="EC" id="4.4.1.8" evidence="8"/>
<dbReference type="NCBIfam" id="NF005456">
    <property type="entry name" value="PRK07050.1"/>
    <property type="match status" value="1"/>
</dbReference>
<sequence length="469" mass="50435">MAGGGASRALRFVAAQGASRALRLVAAQASGIGAGQPRRHGRGRADCTGPNARNQAKLAGFQSFRGSVSRRARPVMTASIPKRALQTRVVQPDDRIPAGFESFVVPVARASTVVFPDLATMRNLDWRQDGQWRYGLHATPTSLALAQRLAEIEGGAHALLQPSGLCAITNVYFGLVKEGDDVLIPDNAYGPNGDFGKWLAKDFGITARFYDPMIGAGIADLIQPNTRIVWLEAPGSVTMEVPDVRAITAVARARGIVTAIDNTYSAGLAFKPFEHGVDISVQALTKYQSGGSDVLMGATITADGELHAKLKLARMRLGIGVSADDCSLVLRGLPSMQARFDAHSRSALSLARWLKTRAEIATVLHPKLPDCPGHDTFMRDFTGAGGLFSVVFDERYDAAQVDRFVEALELFAIGWSWGGACSLAMPYDVQSMRTGKWPHRGTLVRFYVGLEDEADLRADIERALTSALA</sequence>
<organism evidence="8 9">
    <name type="scientific">Burkholderia pseudomallei (strain 1710b)</name>
    <dbReference type="NCBI Taxonomy" id="320372"/>
    <lineage>
        <taxon>Bacteria</taxon>
        <taxon>Pseudomonadati</taxon>
        <taxon>Pseudomonadota</taxon>
        <taxon>Betaproteobacteria</taxon>
        <taxon>Burkholderiales</taxon>
        <taxon>Burkholderiaceae</taxon>
        <taxon>Burkholderia</taxon>
        <taxon>pseudomallei group</taxon>
    </lineage>
</organism>
<dbReference type="InterPro" id="IPR006233">
    <property type="entry name" value="Cys_b_lyase_bac"/>
</dbReference>
<keyword evidence="4 8" id="KW-0456">Lyase</keyword>
<dbReference type="InterPro" id="IPR015424">
    <property type="entry name" value="PyrdxlP-dep_Trfase"/>
</dbReference>
<evidence type="ECO:0000256" key="5">
    <source>
        <dbReference type="ARBA" id="ARBA00047517"/>
    </source>
</evidence>
<dbReference type="AlphaFoldDB" id="Q3JRT5"/>
<dbReference type="EnsemblBacteria" id="ABA49269">
    <property type="protein sequence ID" value="ABA49269"/>
    <property type="gene ID" value="BURPS1710b_2323"/>
</dbReference>
<dbReference type="PIRSF" id="PIRSF001434">
    <property type="entry name" value="CGS"/>
    <property type="match status" value="1"/>
</dbReference>
<dbReference type="NCBIfam" id="TIGR01324">
    <property type="entry name" value="cysta_beta_ly_B"/>
    <property type="match status" value="1"/>
</dbReference>
<dbReference type="PANTHER" id="PTHR43500:SF1">
    <property type="entry name" value="CYSTATHIONINE BETA-LYASE-RELATED"/>
    <property type="match status" value="1"/>
</dbReference>
<evidence type="ECO:0000256" key="3">
    <source>
        <dbReference type="ARBA" id="ARBA00022898"/>
    </source>
</evidence>